<dbReference type="AlphaFoldDB" id="A0A927AZ29"/>
<dbReference type="Proteomes" id="UP000653797">
    <property type="component" value="Unassembled WGS sequence"/>
</dbReference>
<dbReference type="InterPro" id="IPR049250">
    <property type="entry name" value="DUF6883"/>
</dbReference>
<comment type="caution">
    <text evidence="2">The sequence shown here is derived from an EMBL/GenBank/DDBJ whole genome shotgun (WGS) entry which is preliminary data.</text>
</comment>
<proteinExistence type="predicted"/>
<accession>A0A927AZ29</accession>
<reference evidence="2" key="1">
    <citation type="submission" date="2020-09" db="EMBL/GenBank/DDBJ databases">
        <authorList>
            <person name="Kim M.K."/>
        </authorList>
    </citation>
    <scope>NUCLEOTIDE SEQUENCE</scope>
    <source>
        <strain evidence="2">BT704</strain>
    </source>
</reference>
<evidence type="ECO:0000259" key="1">
    <source>
        <dbReference type="Pfam" id="PF21814"/>
    </source>
</evidence>
<dbReference type="RefSeq" id="WP_191038031.1">
    <property type="nucleotide sequence ID" value="NZ_JACXAA010000002.1"/>
</dbReference>
<feature type="domain" description="DUF6883" evidence="1">
    <location>
        <begin position="7"/>
        <end position="103"/>
    </location>
</feature>
<gene>
    <name evidence="2" type="ORF">IC230_05760</name>
</gene>
<organism evidence="2 3">
    <name type="scientific">Spirosoma validum</name>
    <dbReference type="NCBI Taxonomy" id="2771355"/>
    <lineage>
        <taxon>Bacteria</taxon>
        <taxon>Pseudomonadati</taxon>
        <taxon>Bacteroidota</taxon>
        <taxon>Cytophagia</taxon>
        <taxon>Cytophagales</taxon>
        <taxon>Cytophagaceae</taxon>
        <taxon>Spirosoma</taxon>
    </lineage>
</organism>
<dbReference type="Pfam" id="PF21814">
    <property type="entry name" value="DUF6883"/>
    <property type="match status" value="1"/>
</dbReference>
<sequence>MIIEGEIILDSRKITHYLLVWKAESDKSAFLNKLGYTQNNWDELEQDIREIIRTGEAIYSRPAPFGGDLYKISGTLRNFGVVTIWLYTETPAVWRFVTLYPEKL</sequence>
<protein>
    <recommendedName>
        <fullName evidence="1">DUF6883 domain-containing protein</fullName>
    </recommendedName>
</protein>
<evidence type="ECO:0000313" key="2">
    <source>
        <dbReference type="EMBL" id="MBD2752386.1"/>
    </source>
</evidence>
<dbReference type="EMBL" id="JACXAA010000002">
    <property type="protein sequence ID" value="MBD2752386.1"/>
    <property type="molecule type" value="Genomic_DNA"/>
</dbReference>
<keyword evidence="3" id="KW-1185">Reference proteome</keyword>
<name>A0A927AZ29_9BACT</name>
<evidence type="ECO:0000313" key="3">
    <source>
        <dbReference type="Proteomes" id="UP000653797"/>
    </source>
</evidence>